<gene>
    <name evidence="2" type="primary">LOC111087566</name>
</gene>
<accession>A0ABM1T354</accession>
<protein>
    <submittedName>
        <fullName evidence="2">Uncharacterized protein LOC111087566</fullName>
    </submittedName>
</protein>
<dbReference type="Proteomes" id="UP000694941">
    <property type="component" value="Unplaced"/>
</dbReference>
<keyword evidence="1" id="KW-1185">Reference proteome</keyword>
<evidence type="ECO:0000313" key="1">
    <source>
        <dbReference type="Proteomes" id="UP000694941"/>
    </source>
</evidence>
<reference evidence="2" key="1">
    <citation type="submission" date="2025-08" db="UniProtKB">
        <authorList>
            <consortium name="RefSeq"/>
        </authorList>
    </citation>
    <scope>IDENTIFICATION</scope>
    <source>
        <tissue evidence="2">Muscle</tissue>
    </source>
</reference>
<organism evidence="1 2">
    <name type="scientific">Limulus polyphemus</name>
    <name type="common">Atlantic horseshoe crab</name>
    <dbReference type="NCBI Taxonomy" id="6850"/>
    <lineage>
        <taxon>Eukaryota</taxon>
        <taxon>Metazoa</taxon>
        <taxon>Ecdysozoa</taxon>
        <taxon>Arthropoda</taxon>
        <taxon>Chelicerata</taxon>
        <taxon>Merostomata</taxon>
        <taxon>Xiphosura</taxon>
        <taxon>Limulidae</taxon>
        <taxon>Limulus</taxon>
    </lineage>
</organism>
<proteinExistence type="predicted"/>
<sequence length="107" mass="12232">MTGYWIVVCVPKDDVPHKNADYTLTGDSSGHLNFKPRYSLVEALQQTLKEFDIIDAVWTSSENDKVYQVFFPCQSAHDTDELLEKLRSYEISQKNGSSIGYVPFHAR</sequence>
<dbReference type="GeneID" id="111087566"/>
<dbReference type="RefSeq" id="XP_022250310.1">
    <property type="nucleotide sequence ID" value="XM_022394602.1"/>
</dbReference>
<evidence type="ECO:0000313" key="2">
    <source>
        <dbReference type="RefSeq" id="XP_022250310.1"/>
    </source>
</evidence>
<name>A0ABM1T354_LIMPO</name>
<feature type="non-terminal residue" evidence="2">
    <location>
        <position position="107"/>
    </location>
</feature>